<reference evidence="2 3" key="1">
    <citation type="submission" date="2019-12" db="EMBL/GenBank/DDBJ databases">
        <authorList>
            <person name="Lee S.D."/>
        </authorList>
    </citation>
    <scope>NUCLEOTIDE SEQUENCE [LARGE SCALE GENOMIC DNA]</scope>
    <source>
        <strain evidence="2 3">SAP-6</strain>
    </source>
</reference>
<organism evidence="2 3">
    <name type="scientific">Acerihabitans arboris</name>
    <dbReference type="NCBI Taxonomy" id="2691583"/>
    <lineage>
        <taxon>Bacteria</taxon>
        <taxon>Pseudomonadati</taxon>
        <taxon>Pseudomonadota</taxon>
        <taxon>Gammaproteobacteria</taxon>
        <taxon>Enterobacterales</taxon>
        <taxon>Pectobacteriaceae</taxon>
        <taxon>Acerihabitans</taxon>
    </lineage>
</organism>
<accession>A0A845SGZ5</accession>
<keyword evidence="1" id="KW-1133">Transmembrane helix</keyword>
<gene>
    <name evidence="2" type="ORF">GRH90_06050</name>
</gene>
<feature type="transmembrane region" description="Helical" evidence="1">
    <location>
        <begin position="21"/>
        <end position="43"/>
    </location>
</feature>
<dbReference type="AlphaFoldDB" id="A0A845SGZ5"/>
<evidence type="ECO:0000256" key="1">
    <source>
        <dbReference type="SAM" id="Phobius"/>
    </source>
</evidence>
<evidence type="ECO:0000313" key="3">
    <source>
        <dbReference type="Proteomes" id="UP000461443"/>
    </source>
</evidence>
<feature type="transmembrane region" description="Helical" evidence="1">
    <location>
        <begin position="55"/>
        <end position="78"/>
    </location>
</feature>
<dbReference type="RefSeq" id="WP_162365023.1">
    <property type="nucleotide sequence ID" value="NZ_WUBS01000003.1"/>
</dbReference>
<protein>
    <submittedName>
        <fullName evidence="2">Uncharacterized protein</fullName>
    </submittedName>
</protein>
<name>A0A845SGZ5_9GAMM</name>
<evidence type="ECO:0000313" key="2">
    <source>
        <dbReference type="EMBL" id="NDL62316.1"/>
    </source>
</evidence>
<keyword evidence="3" id="KW-1185">Reference proteome</keyword>
<dbReference type="EMBL" id="WUBS01000003">
    <property type="protein sequence ID" value="NDL62316.1"/>
    <property type="molecule type" value="Genomic_DNA"/>
</dbReference>
<reference evidence="2 3" key="2">
    <citation type="submission" date="2020-02" db="EMBL/GenBank/DDBJ databases">
        <title>The new genus of Enterobacteriales.</title>
        <authorList>
            <person name="Kim I.S."/>
        </authorList>
    </citation>
    <scope>NUCLEOTIDE SEQUENCE [LARGE SCALE GENOMIC DNA]</scope>
    <source>
        <strain evidence="2 3">SAP-6</strain>
    </source>
</reference>
<comment type="caution">
    <text evidence="2">The sequence shown here is derived from an EMBL/GenBank/DDBJ whole genome shotgun (WGS) entry which is preliminary data.</text>
</comment>
<proteinExistence type="predicted"/>
<sequence>MKAVNRQSMHYKNKTILDWTAFFYGILALLFTISSVVFAIPLFHDHDETGLVPRFSTAILSTGLMILSAIWFIPAILLENVTLGHREMKMPAYLSIKKE</sequence>
<dbReference type="Proteomes" id="UP000461443">
    <property type="component" value="Unassembled WGS sequence"/>
</dbReference>
<keyword evidence="1" id="KW-0812">Transmembrane</keyword>
<keyword evidence="1" id="KW-0472">Membrane</keyword>